<accession>A0A2V5IG14</accession>
<organism evidence="1 2">
    <name type="scientific">Aspergillus indologenus CBS 114.80</name>
    <dbReference type="NCBI Taxonomy" id="1450541"/>
    <lineage>
        <taxon>Eukaryota</taxon>
        <taxon>Fungi</taxon>
        <taxon>Dikarya</taxon>
        <taxon>Ascomycota</taxon>
        <taxon>Pezizomycotina</taxon>
        <taxon>Eurotiomycetes</taxon>
        <taxon>Eurotiomycetidae</taxon>
        <taxon>Eurotiales</taxon>
        <taxon>Aspergillaceae</taxon>
        <taxon>Aspergillus</taxon>
        <taxon>Aspergillus subgen. Circumdati</taxon>
    </lineage>
</organism>
<proteinExistence type="predicted"/>
<protein>
    <submittedName>
        <fullName evidence="1">Uncharacterized protein</fullName>
    </submittedName>
</protein>
<reference evidence="1 2" key="1">
    <citation type="submission" date="2018-02" db="EMBL/GenBank/DDBJ databases">
        <title>The genomes of Aspergillus section Nigri reveals drivers in fungal speciation.</title>
        <authorList>
            <consortium name="DOE Joint Genome Institute"/>
            <person name="Vesth T.C."/>
            <person name="Nybo J."/>
            <person name="Theobald S."/>
            <person name="Brandl J."/>
            <person name="Frisvad J.C."/>
            <person name="Nielsen K.F."/>
            <person name="Lyhne E.K."/>
            <person name="Kogle M.E."/>
            <person name="Kuo A."/>
            <person name="Riley R."/>
            <person name="Clum A."/>
            <person name="Nolan M."/>
            <person name="Lipzen A."/>
            <person name="Salamov A."/>
            <person name="Henrissat B."/>
            <person name="Wiebenga A."/>
            <person name="De vries R.P."/>
            <person name="Grigoriev I.V."/>
            <person name="Mortensen U.H."/>
            <person name="Andersen M.R."/>
            <person name="Baker S.E."/>
        </authorList>
    </citation>
    <scope>NUCLEOTIDE SEQUENCE [LARGE SCALE GENOMIC DNA]</scope>
    <source>
        <strain evidence="1 2">CBS 114.80</strain>
    </source>
</reference>
<dbReference type="EMBL" id="KZ825468">
    <property type="protein sequence ID" value="PYI35629.1"/>
    <property type="molecule type" value="Genomic_DNA"/>
</dbReference>
<name>A0A2V5IG14_9EURO</name>
<sequence>MRPRLPRKGLGLGWLVPRRAWCETTFVVCYTFSQDLSLNLPRSTGRVRDSKTDHIPEDCPEHPFSAVSLGVKIVRSS</sequence>
<keyword evidence="2" id="KW-1185">Reference proteome</keyword>
<evidence type="ECO:0000313" key="2">
    <source>
        <dbReference type="Proteomes" id="UP000248817"/>
    </source>
</evidence>
<dbReference type="AlphaFoldDB" id="A0A2V5IG14"/>
<gene>
    <name evidence="1" type="ORF">BP00DRAFT_216848</name>
</gene>
<evidence type="ECO:0000313" key="1">
    <source>
        <dbReference type="EMBL" id="PYI35629.1"/>
    </source>
</evidence>
<dbReference type="Proteomes" id="UP000248817">
    <property type="component" value="Unassembled WGS sequence"/>
</dbReference>